<keyword evidence="4" id="KW-0808">Transferase</keyword>
<feature type="transmembrane region" description="Helical" evidence="9">
    <location>
        <begin position="12"/>
        <end position="37"/>
    </location>
</feature>
<dbReference type="EC" id="2.7.13.3" evidence="2"/>
<dbReference type="PANTHER" id="PTHR24421">
    <property type="entry name" value="NITRATE/NITRITE SENSOR PROTEIN NARX-RELATED"/>
    <property type="match status" value="1"/>
</dbReference>
<organism evidence="11 12">
    <name type="scientific">Mucilaginibacter straminoryzae</name>
    <dbReference type="NCBI Taxonomy" id="2932774"/>
    <lineage>
        <taxon>Bacteria</taxon>
        <taxon>Pseudomonadati</taxon>
        <taxon>Bacteroidota</taxon>
        <taxon>Sphingobacteriia</taxon>
        <taxon>Sphingobacteriales</taxon>
        <taxon>Sphingobacteriaceae</taxon>
        <taxon>Mucilaginibacter</taxon>
    </lineage>
</organism>
<dbReference type="SUPFAM" id="SSF55874">
    <property type="entry name" value="ATPase domain of HSP90 chaperone/DNA topoisomerase II/histidine kinase"/>
    <property type="match status" value="1"/>
</dbReference>
<keyword evidence="12" id="KW-1185">Reference proteome</keyword>
<sequence length="274" mass="31084">MRKEGLDINNDIITVVFIACLFFALIVSFLIFFVVLYNRRQARNRREKADLQSHYKQELLKTQIEVQDQTLSYISREIHDNITQVLSFVKLSLGVKTADPEQNRAKINESRELLAQAINDLRDLSKSLSFDSIKAMGLTNTLEREIKRINNSGLITVTLQVDGEAYTLGEKRELVIFRIFQESVNNALKHANAKQMKVELLYSEKVFNLTISDNGEGFDTRILNDFEGSGLNNMLNRAKLIGAKANIESAVGKGCRISLTLDEVIQQIYADGTY</sequence>
<evidence type="ECO:0000313" key="12">
    <source>
        <dbReference type="Proteomes" id="UP001139450"/>
    </source>
</evidence>
<evidence type="ECO:0000256" key="2">
    <source>
        <dbReference type="ARBA" id="ARBA00012438"/>
    </source>
</evidence>
<dbReference type="GO" id="GO:0000155">
    <property type="term" value="F:phosphorelay sensor kinase activity"/>
    <property type="evidence" value="ECO:0007669"/>
    <property type="project" value="InterPro"/>
</dbReference>
<comment type="caution">
    <text evidence="11">The sequence shown here is derived from an EMBL/GenBank/DDBJ whole genome shotgun (WGS) entry which is preliminary data.</text>
</comment>
<name>A0A9X2BAT6_9SPHI</name>
<keyword evidence="5" id="KW-0547">Nucleotide-binding</keyword>
<accession>A0A9X2BAT6</accession>
<dbReference type="Proteomes" id="UP001139450">
    <property type="component" value="Unassembled WGS sequence"/>
</dbReference>
<evidence type="ECO:0000256" key="4">
    <source>
        <dbReference type="ARBA" id="ARBA00022679"/>
    </source>
</evidence>
<dbReference type="InterPro" id="IPR003594">
    <property type="entry name" value="HATPase_dom"/>
</dbReference>
<dbReference type="InterPro" id="IPR011712">
    <property type="entry name" value="Sig_transdc_His_kin_sub3_dim/P"/>
</dbReference>
<reference evidence="11" key="1">
    <citation type="submission" date="2022-04" db="EMBL/GenBank/DDBJ databases">
        <title>Mucilaginibacter sp. RS28 isolated from freshwater.</title>
        <authorList>
            <person name="Ko S.-R."/>
        </authorList>
    </citation>
    <scope>NUCLEOTIDE SEQUENCE</scope>
    <source>
        <strain evidence="11">RS28</strain>
    </source>
</reference>
<dbReference type="InterPro" id="IPR050482">
    <property type="entry name" value="Sensor_HK_TwoCompSys"/>
</dbReference>
<dbReference type="GO" id="GO:0016020">
    <property type="term" value="C:membrane"/>
    <property type="evidence" value="ECO:0007669"/>
    <property type="project" value="InterPro"/>
</dbReference>
<dbReference type="Gene3D" id="1.20.5.1930">
    <property type="match status" value="1"/>
</dbReference>
<dbReference type="InterPro" id="IPR005467">
    <property type="entry name" value="His_kinase_dom"/>
</dbReference>
<dbReference type="PROSITE" id="PS50109">
    <property type="entry name" value="HIS_KIN"/>
    <property type="match status" value="1"/>
</dbReference>
<keyword evidence="8" id="KW-0902">Two-component regulatory system</keyword>
<evidence type="ECO:0000256" key="7">
    <source>
        <dbReference type="ARBA" id="ARBA00022840"/>
    </source>
</evidence>
<dbReference type="CDD" id="cd16917">
    <property type="entry name" value="HATPase_UhpB-NarQ-NarX-like"/>
    <property type="match status" value="1"/>
</dbReference>
<dbReference type="RefSeq" id="WP_245132655.1">
    <property type="nucleotide sequence ID" value="NZ_JALJEJ010000012.1"/>
</dbReference>
<evidence type="ECO:0000259" key="10">
    <source>
        <dbReference type="PROSITE" id="PS50109"/>
    </source>
</evidence>
<dbReference type="PANTHER" id="PTHR24421:SF10">
    <property type="entry name" value="NITRATE_NITRITE SENSOR PROTEIN NARQ"/>
    <property type="match status" value="1"/>
</dbReference>
<evidence type="ECO:0000256" key="6">
    <source>
        <dbReference type="ARBA" id="ARBA00022777"/>
    </source>
</evidence>
<keyword evidence="9" id="KW-1133">Transmembrane helix</keyword>
<keyword evidence="6 11" id="KW-0418">Kinase</keyword>
<evidence type="ECO:0000313" key="11">
    <source>
        <dbReference type="EMBL" id="MCJ8211756.1"/>
    </source>
</evidence>
<dbReference type="Gene3D" id="3.30.565.10">
    <property type="entry name" value="Histidine kinase-like ATPase, C-terminal domain"/>
    <property type="match status" value="1"/>
</dbReference>
<evidence type="ECO:0000256" key="9">
    <source>
        <dbReference type="SAM" id="Phobius"/>
    </source>
</evidence>
<evidence type="ECO:0000256" key="1">
    <source>
        <dbReference type="ARBA" id="ARBA00000085"/>
    </source>
</evidence>
<keyword evidence="9" id="KW-0812">Transmembrane</keyword>
<dbReference type="EMBL" id="JALJEJ010000012">
    <property type="protein sequence ID" value="MCJ8211756.1"/>
    <property type="molecule type" value="Genomic_DNA"/>
</dbReference>
<evidence type="ECO:0000256" key="8">
    <source>
        <dbReference type="ARBA" id="ARBA00023012"/>
    </source>
</evidence>
<keyword evidence="3" id="KW-0597">Phosphoprotein</keyword>
<keyword evidence="9" id="KW-0472">Membrane</keyword>
<dbReference type="GO" id="GO:0005524">
    <property type="term" value="F:ATP binding"/>
    <property type="evidence" value="ECO:0007669"/>
    <property type="project" value="UniProtKB-KW"/>
</dbReference>
<comment type="catalytic activity">
    <reaction evidence="1">
        <text>ATP + protein L-histidine = ADP + protein N-phospho-L-histidine.</text>
        <dbReference type="EC" id="2.7.13.3"/>
    </reaction>
</comment>
<keyword evidence="7" id="KW-0067">ATP-binding</keyword>
<evidence type="ECO:0000256" key="5">
    <source>
        <dbReference type="ARBA" id="ARBA00022741"/>
    </source>
</evidence>
<evidence type="ECO:0000256" key="3">
    <source>
        <dbReference type="ARBA" id="ARBA00022553"/>
    </source>
</evidence>
<feature type="domain" description="Histidine kinase" evidence="10">
    <location>
        <begin position="73"/>
        <end position="265"/>
    </location>
</feature>
<gene>
    <name evidence="11" type="ORF">MUY27_18705</name>
</gene>
<dbReference type="Pfam" id="PF02518">
    <property type="entry name" value="HATPase_c"/>
    <property type="match status" value="1"/>
</dbReference>
<dbReference type="AlphaFoldDB" id="A0A9X2BAT6"/>
<dbReference type="InterPro" id="IPR036890">
    <property type="entry name" value="HATPase_C_sf"/>
</dbReference>
<dbReference type="GO" id="GO:0046983">
    <property type="term" value="F:protein dimerization activity"/>
    <property type="evidence" value="ECO:0007669"/>
    <property type="project" value="InterPro"/>
</dbReference>
<dbReference type="Pfam" id="PF07730">
    <property type="entry name" value="HisKA_3"/>
    <property type="match status" value="1"/>
</dbReference>
<proteinExistence type="predicted"/>
<protein>
    <recommendedName>
        <fullName evidence="2">histidine kinase</fullName>
        <ecNumber evidence="2">2.7.13.3</ecNumber>
    </recommendedName>
</protein>